<evidence type="ECO:0000256" key="9">
    <source>
        <dbReference type="RuleBase" id="RU003722"/>
    </source>
</evidence>
<dbReference type="GO" id="GO:0005769">
    <property type="term" value="C:early endosome"/>
    <property type="evidence" value="ECO:0007669"/>
    <property type="project" value="TreeGrafter"/>
</dbReference>
<evidence type="ECO:0000256" key="2">
    <source>
        <dbReference type="ARBA" id="ARBA00022448"/>
    </source>
</evidence>
<dbReference type="PRINTS" id="PR01084">
    <property type="entry name" value="NAHEXCHNGR"/>
</dbReference>
<feature type="compositionally biased region" description="Acidic residues" evidence="10">
    <location>
        <begin position="607"/>
        <end position="616"/>
    </location>
</feature>
<accession>A0A127ZGW5</accession>
<dbReference type="Gene3D" id="6.10.140.1330">
    <property type="match status" value="1"/>
</dbReference>
<evidence type="ECO:0000256" key="12">
    <source>
        <dbReference type="SAM" id="SignalP"/>
    </source>
</evidence>
<dbReference type="InterPro" id="IPR018422">
    <property type="entry name" value="Cation/H_exchanger_CPA1"/>
</dbReference>
<evidence type="ECO:0000256" key="3">
    <source>
        <dbReference type="ARBA" id="ARBA00022692"/>
    </source>
</evidence>
<feature type="chain" id="PRO_5007281292" description="Sodium/hydrogen exchanger" evidence="12">
    <location>
        <begin position="19"/>
        <end position="831"/>
    </location>
</feature>
<evidence type="ECO:0000256" key="10">
    <source>
        <dbReference type="SAM" id="MobiDB-lite"/>
    </source>
</evidence>
<feature type="region of interest" description="Disordered" evidence="10">
    <location>
        <begin position="784"/>
        <end position="831"/>
    </location>
</feature>
<dbReference type="GO" id="GO:0007035">
    <property type="term" value="P:vacuolar acidification"/>
    <property type="evidence" value="ECO:0007669"/>
    <property type="project" value="TreeGrafter"/>
</dbReference>
<feature type="compositionally biased region" description="Low complexity" evidence="10">
    <location>
        <begin position="23"/>
        <end position="51"/>
    </location>
</feature>
<dbReference type="NCBIfam" id="TIGR00840">
    <property type="entry name" value="b_cpa1"/>
    <property type="match status" value="1"/>
</dbReference>
<keyword evidence="9" id="KW-0050">Antiport</keyword>
<keyword evidence="3 9" id="KW-0812">Transmembrane</keyword>
<feature type="transmembrane region" description="Helical" evidence="11">
    <location>
        <begin position="124"/>
        <end position="141"/>
    </location>
</feature>
<feature type="compositionally biased region" description="Basic and acidic residues" evidence="10">
    <location>
        <begin position="821"/>
        <end position="831"/>
    </location>
</feature>
<comment type="subcellular location">
    <subcellularLocation>
        <location evidence="1">Membrane</location>
        <topology evidence="1">Multi-pass membrane protein</topology>
    </subcellularLocation>
</comment>
<feature type="transmembrane region" description="Helical" evidence="11">
    <location>
        <begin position="59"/>
        <end position="81"/>
    </location>
</feature>
<feature type="compositionally biased region" description="Polar residues" evidence="10">
    <location>
        <begin position="640"/>
        <end position="663"/>
    </location>
</feature>
<feature type="region of interest" description="Disordered" evidence="10">
    <location>
        <begin position="738"/>
        <end position="760"/>
    </location>
</feature>
<evidence type="ECO:0000256" key="6">
    <source>
        <dbReference type="ARBA" id="ARBA00023065"/>
    </source>
</evidence>
<dbReference type="InterPro" id="IPR004709">
    <property type="entry name" value="NaH_exchanger"/>
</dbReference>
<keyword evidence="6 9" id="KW-0406">Ion transport</keyword>
<keyword evidence="12" id="KW-0732">Signal</keyword>
<evidence type="ECO:0000256" key="11">
    <source>
        <dbReference type="SAM" id="Phobius"/>
    </source>
</evidence>
<dbReference type="GO" id="GO:0015386">
    <property type="term" value="F:potassium:proton antiporter activity"/>
    <property type="evidence" value="ECO:0007669"/>
    <property type="project" value="TreeGrafter"/>
</dbReference>
<feature type="region of interest" description="Disordered" evidence="10">
    <location>
        <begin position="23"/>
        <end position="52"/>
    </location>
</feature>
<comment type="similarity">
    <text evidence="9">Belongs to the monovalent cation:proton antiporter 1 (CPA1) transporter (TC 2.A.36) family.</text>
</comment>
<feature type="compositionally biased region" description="Low complexity" evidence="10">
    <location>
        <begin position="804"/>
        <end position="813"/>
    </location>
</feature>
<evidence type="ECO:0000256" key="1">
    <source>
        <dbReference type="ARBA" id="ARBA00004141"/>
    </source>
</evidence>
<feature type="transmembrane region" description="Helical" evidence="11">
    <location>
        <begin position="314"/>
        <end position="333"/>
    </location>
</feature>
<proteinExistence type="inferred from homology"/>
<dbReference type="PANTHER" id="PTHR10110">
    <property type="entry name" value="SODIUM/HYDROGEN EXCHANGER"/>
    <property type="match status" value="1"/>
</dbReference>
<feature type="compositionally biased region" description="Acidic residues" evidence="10">
    <location>
        <begin position="784"/>
        <end position="793"/>
    </location>
</feature>
<evidence type="ECO:0000313" key="14">
    <source>
        <dbReference type="EMBL" id="CDU25339.1"/>
    </source>
</evidence>
<reference evidence="14" key="1">
    <citation type="submission" date="2014-06" db="EMBL/GenBank/DDBJ databases">
        <authorList>
            <person name="Ju J."/>
            <person name="Zhang J."/>
        </authorList>
    </citation>
    <scope>NUCLEOTIDE SEQUENCE</scope>
    <source>
        <strain evidence="14">SscI8</strain>
    </source>
</reference>
<evidence type="ECO:0000256" key="5">
    <source>
        <dbReference type="ARBA" id="ARBA00023053"/>
    </source>
</evidence>
<feature type="signal peptide" evidence="12">
    <location>
        <begin position="1"/>
        <end position="18"/>
    </location>
</feature>
<name>A0A127ZGW5_9BASI</name>
<dbReference type="GO" id="GO:0005770">
    <property type="term" value="C:late endosome"/>
    <property type="evidence" value="ECO:0007669"/>
    <property type="project" value="TreeGrafter"/>
</dbReference>
<keyword evidence="7 11" id="KW-0472">Membrane</keyword>
<dbReference type="GO" id="GO:0000329">
    <property type="term" value="C:fungal-type vacuole membrane"/>
    <property type="evidence" value="ECO:0007669"/>
    <property type="project" value="TreeGrafter"/>
</dbReference>
<dbReference type="GO" id="GO:0015385">
    <property type="term" value="F:sodium:proton antiporter activity"/>
    <property type="evidence" value="ECO:0007669"/>
    <property type="project" value="InterPro"/>
</dbReference>
<feature type="transmembrane region" description="Helical" evidence="11">
    <location>
        <begin position="153"/>
        <end position="177"/>
    </location>
</feature>
<gene>
    <name evidence="14" type="ORF">SPSC_05173</name>
</gene>
<evidence type="ECO:0000256" key="8">
    <source>
        <dbReference type="ARBA" id="ARBA00023201"/>
    </source>
</evidence>
<dbReference type="InterPro" id="IPR006153">
    <property type="entry name" value="Cation/H_exchanger_TM"/>
</dbReference>
<feature type="transmembrane region" description="Helical" evidence="11">
    <location>
        <begin position="376"/>
        <end position="404"/>
    </location>
</feature>
<feature type="compositionally biased region" description="Gly residues" evidence="10">
    <location>
        <begin position="576"/>
        <end position="602"/>
    </location>
</feature>
<feature type="compositionally biased region" description="Low complexity" evidence="10">
    <location>
        <begin position="556"/>
        <end position="575"/>
    </location>
</feature>
<feature type="domain" description="Cation/H+ exchanger transmembrane" evidence="13">
    <location>
        <begin position="77"/>
        <end position="487"/>
    </location>
</feature>
<organism evidence="14">
    <name type="scientific">Sporisorium scitamineum</name>
    <dbReference type="NCBI Taxonomy" id="49012"/>
    <lineage>
        <taxon>Eukaryota</taxon>
        <taxon>Fungi</taxon>
        <taxon>Dikarya</taxon>
        <taxon>Basidiomycota</taxon>
        <taxon>Ustilaginomycotina</taxon>
        <taxon>Ustilaginomycetes</taxon>
        <taxon>Ustilaginales</taxon>
        <taxon>Ustilaginaceae</taxon>
        <taxon>Sporisorium</taxon>
    </lineage>
</organism>
<feature type="transmembrane region" description="Helical" evidence="11">
    <location>
        <begin position="461"/>
        <end position="483"/>
    </location>
</feature>
<evidence type="ECO:0000259" key="13">
    <source>
        <dbReference type="Pfam" id="PF00999"/>
    </source>
</evidence>
<dbReference type="Pfam" id="PF00999">
    <property type="entry name" value="Na_H_Exchanger"/>
    <property type="match status" value="1"/>
</dbReference>
<protein>
    <recommendedName>
        <fullName evidence="9">Sodium/hydrogen exchanger</fullName>
    </recommendedName>
</protein>
<dbReference type="OrthoDB" id="196264at2759"/>
<keyword evidence="5" id="KW-0915">Sodium</keyword>
<feature type="transmembrane region" description="Helical" evidence="11">
    <location>
        <begin position="183"/>
        <end position="209"/>
    </location>
</feature>
<dbReference type="PANTHER" id="PTHR10110:SF187">
    <property type="entry name" value="SODIUM_HYDROGEN EXCHANGER"/>
    <property type="match status" value="1"/>
</dbReference>
<evidence type="ECO:0000256" key="4">
    <source>
        <dbReference type="ARBA" id="ARBA00022989"/>
    </source>
</evidence>
<keyword evidence="4 11" id="KW-1133">Transmembrane helix</keyword>
<feature type="transmembrane region" description="Helical" evidence="11">
    <location>
        <begin position="257"/>
        <end position="282"/>
    </location>
</feature>
<dbReference type="EMBL" id="LK056684">
    <property type="protein sequence ID" value="CDU25339.1"/>
    <property type="molecule type" value="Genomic_DNA"/>
</dbReference>
<keyword evidence="8 9" id="KW-0739">Sodium transport</keyword>
<sequence>MLTRCLMLLAMAAATVTAASTSSATSSSTPASTTSAVKATATPTKPTVPVPDAEQQERFSSLALFLVLSLLIMSFWTSYYLKVKRITAVHETIVGLFAGMLVGVCLRIGPGEQVQNMLSFSNNIMLNVLLPPIILASGYDLRQENFFRNFGTILIFAFAGTFISAIVVGVIVCLWSLLHLESISLTLLECLIFGSTLSATDPVTILAIFNTYKVDPKLYSVIFGESILNDAVSIVMFDTLSTFRGKEIYISSIFHGIGLFLVVFTLSMLLGVCFGLGCSLLLKHSRLSSYPQLESCLVALIAYTSYFFSNGVTMSGIVSLLFCGITLKHYAYHNMSRRTQRTTRYTFQTLASLSENFIFIYLGLSLFTQEILVYKPLFIIVTVFAVVASRYCAVFPIASVVNTFKRARNNRRARATGGGGVPRGDGEEELPRQYQIMLFWAGLRGAVGFALSAGIEGQNAIALQTTVLVTVVLTVIVFGGTTAQMLEILGIRTGVQDDEGESDDDEGEDDVMRLRGMHRRSYLDAANYRDASERAGLTRSGHRYASSGKGGYRDASNSSSPRASLSHSGSVYARGNGNGGGGGGGSGGGGGGGAGGKAGVQRGGFADDLDEDDEESNFSSDALASRSSTPGLPAGLNPLSPVNSTRFNNNQGFSNSPKTGTLPSLSEIRRAVIDASSADGTTSSPAKQLLDRAGLVMKDGQWFQAIDQKYLLPLFSNSVASRKHEEKKIARLAARDAASRSELDLSNPGDTSAAAAGGRRNFFSVEEEDLDADVYPAERDAVVVDEEEEDDEGGTPVFDATSFASGRRSASGAHTPTRRTFSHDDDGGHGL</sequence>
<dbReference type="AlphaFoldDB" id="A0A127ZGW5"/>
<feature type="transmembrane region" description="Helical" evidence="11">
    <location>
        <begin position="345"/>
        <end position="364"/>
    </location>
</feature>
<keyword evidence="2 9" id="KW-0813">Transport</keyword>
<feature type="transmembrane region" description="Helical" evidence="11">
    <location>
        <begin position="93"/>
        <end position="109"/>
    </location>
</feature>
<evidence type="ECO:0000256" key="7">
    <source>
        <dbReference type="ARBA" id="ARBA00023136"/>
    </source>
</evidence>
<feature type="region of interest" description="Disordered" evidence="10">
    <location>
        <begin position="537"/>
        <end position="663"/>
    </location>
</feature>